<comment type="caution">
    <text evidence="4">The sequence shown here is derived from an EMBL/GenBank/DDBJ whole genome shotgun (WGS) entry which is preliminary data.</text>
</comment>
<protein>
    <submittedName>
        <fullName evidence="4">Phytochrome-like protein cph2</fullName>
    </submittedName>
</protein>
<dbReference type="PANTHER" id="PTHR44757:SF2">
    <property type="entry name" value="BIOFILM ARCHITECTURE MAINTENANCE PROTEIN MBAA"/>
    <property type="match status" value="1"/>
</dbReference>
<dbReference type="PANTHER" id="PTHR44757">
    <property type="entry name" value="DIGUANYLATE CYCLASE DGCP"/>
    <property type="match status" value="1"/>
</dbReference>
<dbReference type="InterPro" id="IPR001633">
    <property type="entry name" value="EAL_dom"/>
</dbReference>
<dbReference type="NCBIfam" id="TIGR00254">
    <property type="entry name" value="GGDEF"/>
    <property type="match status" value="1"/>
</dbReference>
<dbReference type="SMART" id="SM00267">
    <property type="entry name" value="GGDEF"/>
    <property type="match status" value="1"/>
</dbReference>
<dbReference type="SUPFAM" id="SSF55073">
    <property type="entry name" value="Nucleotide cyclase"/>
    <property type="match status" value="1"/>
</dbReference>
<dbReference type="CDD" id="cd01949">
    <property type="entry name" value="GGDEF"/>
    <property type="match status" value="1"/>
</dbReference>
<evidence type="ECO:0000259" key="2">
    <source>
        <dbReference type="PROSITE" id="PS50883"/>
    </source>
</evidence>
<dbReference type="CDD" id="cd01948">
    <property type="entry name" value="EAL"/>
    <property type="match status" value="1"/>
</dbReference>
<evidence type="ECO:0000256" key="1">
    <source>
        <dbReference type="SAM" id="Phobius"/>
    </source>
</evidence>
<feature type="domain" description="EAL" evidence="2">
    <location>
        <begin position="302"/>
        <end position="560"/>
    </location>
</feature>
<feature type="transmembrane region" description="Helical" evidence="1">
    <location>
        <begin position="51"/>
        <end position="78"/>
    </location>
</feature>
<organism evidence="4">
    <name type="scientific">mine drainage metagenome</name>
    <dbReference type="NCBI Taxonomy" id="410659"/>
    <lineage>
        <taxon>unclassified sequences</taxon>
        <taxon>metagenomes</taxon>
        <taxon>ecological metagenomes</taxon>
    </lineage>
</organism>
<dbReference type="PROSITE" id="PS50883">
    <property type="entry name" value="EAL"/>
    <property type="match status" value="1"/>
</dbReference>
<feature type="domain" description="GGDEF" evidence="3">
    <location>
        <begin position="153"/>
        <end position="293"/>
    </location>
</feature>
<keyword evidence="1" id="KW-0472">Membrane</keyword>
<dbReference type="Pfam" id="PF00990">
    <property type="entry name" value="GGDEF"/>
    <property type="match status" value="1"/>
</dbReference>
<evidence type="ECO:0000313" key="4">
    <source>
        <dbReference type="EMBL" id="OIQ79440.1"/>
    </source>
</evidence>
<evidence type="ECO:0000259" key="3">
    <source>
        <dbReference type="PROSITE" id="PS50887"/>
    </source>
</evidence>
<feature type="transmembrane region" description="Helical" evidence="1">
    <location>
        <begin position="90"/>
        <end position="108"/>
    </location>
</feature>
<accession>A0A1J5Q7R5</accession>
<keyword evidence="1" id="KW-1133">Transmembrane helix</keyword>
<feature type="transmembrane region" description="Helical" evidence="1">
    <location>
        <begin position="25"/>
        <end position="44"/>
    </location>
</feature>
<dbReference type="InterPro" id="IPR000160">
    <property type="entry name" value="GGDEF_dom"/>
</dbReference>
<dbReference type="InterPro" id="IPR029787">
    <property type="entry name" value="Nucleotide_cyclase"/>
</dbReference>
<gene>
    <name evidence="4" type="primary">cph2_74</name>
    <name evidence="4" type="ORF">GALL_388230</name>
</gene>
<dbReference type="Gene3D" id="3.20.20.450">
    <property type="entry name" value="EAL domain"/>
    <property type="match status" value="1"/>
</dbReference>
<dbReference type="Gene3D" id="3.30.70.270">
    <property type="match status" value="1"/>
</dbReference>
<reference evidence="4" key="1">
    <citation type="submission" date="2016-10" db="EMBL/GenBank/DDBJ databases">
        <title>Sequence of Gallionella enrichment culture.</title>
        <authorList>
            <person name="Poehlein A."/>
            <person name="Muehling M."/>
            <person name="Daniel R."/>
        </authorList>
    </citation>
    <scope>NUCLEOTIDE SEQUENCE</scope>
</reference>
<keyword evidence="1" id="KW-0812">Transmembrane</keyword>
<proteinExistence type="predicted"/>
<dbReference type="InterPro" id="IPR052155">
    <property type="entry name" value="Biofilm_reg_signaling"/>
</dbReference>
<dbReference type="EMBL" id="MLJW01001213">
    <property type="protein sequence ID" value="OIQ79440.1"/>
    <property type="molecule type" value="Genomic_DNA"/>
</dbReference>
<dbReference type="SMART" id="SM00052">
    <property type="entry name" value="EAL"/>
    <property type="match status" value="1"/>
</dbReference>
<name>A0A1J5Q7R5_9ZZZZ</name>
<dbReference type="Pfam" id="PF00563">
    <property type="entry name" value="EAL"/>
    <property type="match status" value="1"/>
</dbReference>
<dbReference type="InterPro" id="IPR035919">
    <property type="entry name" value="EAL_sf"/>
</dbReference>
<dbReference type="InterPro" id="IPR043128">
    <property type="entry name" value="Rev_trsase/Diguanyl_cyclase"/>
</dbReference>
<dbReference type="PROSITE" id="PS50887">
    <property type="entry name" value="GGDEF"/>
    <property type="match status" value="1"/>
</dbReference>
<dbReference type="SUPFAM" id="SSF141868">
    <property type="entry name" value="EAL domain-like"/>
    <property type="match status" value="1"/>
</dbReference>
<sequence>MTISPGLVRGGTLPPEARARLRTLLRGWVVVLALMVSTDVLVAWTDRAPQAYLAAFLVITGISFVARWSTFTVLIGYIVVRYAAVGDGTYTAWLLAACAVAFAAWRYSERVNERQRRRHAEIEHLATHDELTGLPVRSRLRTVATELVPEVTTSLTLALVDLDRFVEISRTLGRDLGDDVIVEIATRIARAVRPQDVVARLGPSQFAILLPDVTLPFARSIVEAVRRQVTTTMCLGGVDVDVEANVGIAQWSTPPPGTPAVAPARVVGDLLRQAEIALHEAESQLAPAAVYDVAVEVHSADRLELLAELREAIDTRSLALRYQPVLDLEGSHVRSVEALVHWQHPTRGLLAPREFLPIAEATALNGPLTDLVLDLALAQSAVLSATGRAVEISVNVSPRTLLTTGFAAHVLDALERHAVSPAMLRLEITESGLHTDPFGARAVLQRLSDHGVKVSIDDFGAGYSSLTHLRDLPVDELKIDQGFVTGLATTAAESTGGDPMVVRAAALLGHTLGMTVVAKGVETSATVETVKLLGCDCAQGFFLARPMTPERLMTYLGPQTARFFTPRGRS</sequence>
<dbReference type="AlphaFoldDB" id="A0A1J5Q7R5"/>